<sequence>MEMSQSQRRKLQKYDDLADHLEKSRQFCEEVATVAEQVKGATGDSLKEAVAAFREQLGRVDCSLAP</sequence>
<proteinExistence type="predicted"/>
<protein>
    <submittedName>
        <fullName evidence="1">Uncharacterized protein</fullName>
    </submittedName>
</protein>
<name>A0ABX7Q3Z2_9BACT</name>
<dbReference type="RefSeq" id="WP_207163952.1">
    <property type="nucleotide sequence ID" value="NZ_CP071382.1"/>
</dbReference>
<organism evidence="1 2">
    <name type="scientific">Geobacter benzoatilyticus</name>
    <dbReference type="NCBI Taxonomy" id="2815309"/>
    <lineage>
        <taxon>Bacteria</taxon>
        <taxon>Pseudomonadati</taxon>
        <taxon>Thermodesulfobacteriota</taxon>
        <taxon>Desulfuromonadia</taxon>
        <taxon>Geobacterales</taxon>
        <taxon>Geobacteraceae</taxon>
        <taxon>Geobacter</taxon>
    </lineage>
</organism>
<accession>A0ABX7Q3Z2</accession>
<evidence type="ECO:0000313" key="2">
    <source>
        <dbReference type="Proteomes" id="UP000663651"/>
    </source>
</evidence>
<evidence type="ECO:0000313" key="1">
    <source>
        <dbReference type="EMBL" id="QSV46164.1"/>
    </source>
</evidence>
<dbReference type="Proteomes" id="UP000663651">
    <property type="component" value="Chromosome"/>
</dbReference>
<dbReference type="EMBL" id="CP071382">
    <property type="protein sequence ID" value="QSV46164.1"/>
    <property type="molecule type" value="Genomic_DNA"/>
</dbReference>
<reference evidence="1 2" key="1">
    <citation type="submission" date="2021-03" db="EMBL/GenBank/DDBJ databases">
        <title>Geobacter metallireducens gen. nov. sp. nov., a microorganism capable of coupling the complete oxidation of organic compounds to the reduction of iron and other metals.</title>
        <authorList>
            <person name="Li Y."/>
        </authorList>
    </citation>
    <scope>NUCLEOTIDE SEQUENCE [LARGE SCALE GENOMIC DNA]</scope>
    <source>
        <strain evidence="1 2">Jerry-YX</strain>
    </source>
</reference>
<gene>
    <name evidence="1" type="ORF">JZM60_02450</name>
</gene>
<keyword evidence="2" id="KW-1185">Reference proteome</keyword>